<feature type="compositionally biased region" description="Acidic residues" evidence="2">
    <location>
        <begin position="335"/>
        <end position="351"/>
    </location>
</feature>
<proteinExistence type="predicted"/>
<keyword evidence="5" id="KW-1185">Reference proteome</keyword>
<dbReference type="EMBL" id="SDAQ01000017">
    <property type="protein sequence ID" value="KAI3555484.1"/>
    <property type="molecule type" value="Genomic_DNA"/>
</dbReference>
<feature type="domain" description="XRCC4 coiled-coil" evidence="3">
    <location>
        <begin position="209"/>
        <end position="256"/>
    </location>
</feature>
<dbReference type="PANTHER" id="PTHR42067">
    <property type="entry name" value="YALI0C15378P"/>
    <property type="match status" value="1"/>
</dbReference>
<evidence type="ECO:0000256" key="2">
    <source>
        <dbReference type="SAM" id="MobiDB-lite"/>
    </source>
</evidence>
<gene>
    <name evidence="4" type="ORF">CABS02_04240</name>
</gene>
<comment type="caution">
    <text evidence="4">The sequence shown here is derived from an EMBL/GenBank/DDBJ whole genome shotgun (WGS) entry which is preliminary data.</text>
</comment>
<dbReference type="PANTHER" id="PTHR42067:SF1">
    <property type="entry name" value="MITOTIC APPARATUS PROTEIN P62"/>
    <property type="match status" value="1"/>
</dbReference>
<sequence>MASGHVLRFPRSDSEGAFVIVQATPTRSKALDVKLVGTDGVEPYAVSREFPTSKFQTLVIPPSWPTITAARASGVLADTCFMRRTHPPHIIREILKKKKANGRVSLAVRHDKVASLRVKNSPVSEEEWVTILTAVLHQEPAEGVEAIASVENESVLTLTIRKKGNEFTQRLGAIELSHSPRELIELFDWCALSAQTANEAKEALASTTAKASKLEESVRELKAQLDELVAAKEADESELLEKFRDLLNEKKVKIRQQQKLLASASVEPEKLAQVQQSSQAAVRGHAAAKSRPGKRKTVPAPVDDADSSEESEGKMDVDEVKEQVADLSDQQRDTTEDEDETASEDDVDEEPATAPAPSKPTRSQVSPPPKPKAAAAPAKKEAPPAKRELPFARKKAAAKAPPPPAGSETESDDEL</sequence>
<evidence type="ECO:0000259" key="3">
    <source>
        <dbReference type="Pfam" id="PF21924"/>
    </source>
</evidence>
<organism evidence="4 5">
    <name type="scientific">Colletotrichum abscissum</name>
    <dbReference type="NCBI Taxonomy" id="1671311"/>
    <lineage>
        <taxon>Eukaryota</taxon>
        <taxon>Fungi</taxon>
        <taxon>Dikarya</taxon>
        <taxon>Ascomycota</taxon>
        <taxon>Pezizomycotina</taxon>
        <taxon>Sordariomycetes</taxon>
        <taxon>Hypocreomycetidae</taxon>
        <taxon>Glomerellales</taxon>
        <taxon>Glomerellaceae</taxon>
        <taxon>Colletotrichum</taxon>
        <taxon>Colletotrichum acutatum species complex</taxon>
    </lineage>
</organism>
<reference evidence="4" key="1">
    <citation type="submission" date="2019-01" db="EMBL/GenBank/DDBJ databases">
        <title>Colletotrichum abscissum LGMF1257.</title>
        <authorList>
            <person name="Baroncelli R."/>
        </authorList>
    </citation>
    <scope>NUCLEOTIDE SEQUENCE</scope>
    <source>
        <strain evidence="4">Ca142</strain>
    </source>
</reference>
<accession>A0A9Q0B6W1</accession>
<dbReference type="InterPro" id="IPR053962">
    <property type="entry name" value="XRCC4_CC"/>
</dbReference>
<name>A0A9Q0B6W1_9PEZI</name>
<dbReference type="Proteomes" id="UP001056436">
    <property type="component" value="Unassembled WGS sequence"/>
</dbReference>
<evidence type="ECO:0000313" key="5">
    <source>
        <dbReference type="Proteomes" id="UP001056436"/>
    </source>
</evidence>
<protein>
    <recommendedName>
        <fullName evidence="3">XRCC4 coiled-coil domain-containing protein</fullName>
    </recommendedName>
</protein>
<feature type="region of interest" description="Disordered" evidence="2">
    <location>
        <begin position="275"/>
        <end position="415"/>
    </location>
</feature>
<dbReference type="AlphaFoldDB" id="A0A9Q0B6W1"/>
<dbReference type="InterPro" id="IPR014751">
    <property type="entry name" value="XRCC4-like_C"/>
</dbReference>
<feature type="compositionally biased region" description="Basic and acidic residues" evidence="2">
    <location>
        <begin position="378"/>
        <end position="391"/>
    </location>
</feature>
<dbReference type="Gene3D" id="1.20.5.370">
    <property type="match status" value="1"/>
</dbReference>
<feature type="compositionally biased region" description="Basic residues" evidence="2">
    <location>
        <begin position="286"/>
        <end position="297"/>
    </location>
</feature>
<feature type="compositionally biased region" description="Basic and acidic residues" evidence="2">
    <location>
        <begin position="311"/>
        <end position="334"/>
    </location>
</feature>
<feature type="coiled-coil region" evidence="1">
    <location>
        <begin position="197"/>
        <end position="260"/>
    </location>
</feature>
<dbReference type="SUPFAM" id="SSF58022">
    <property type="entry name" value="XRCC4, C-terminal oligomerization domain"/>
    <property type="match status" value="1"/>
</dbReference>
<dbReference type="OrthoDB" id="8064436at2759"/>
<dbReference type="Pfam" id="PF21924">
    <property type="entry name" value="XRCC4_CC"/>
    <property type="match status" value="1"/>
</dbReference>
<keyword evidence="1" id="KW-0175">Coiled coil</keyword>
<evidence type="ECO:0000313" key="4">
    <source>
        <dbReference type="EMBL" id="KAI3555484.1"/>
    </source>
</evidence>
<evidence type="ECO:0000256" key="1">
    <source>
        <dbReference type="SAM" id="Coils"/>
    </source>
</evidence>